<name>A0A7W8IKF7_9BACT</name>
<comment type="caution">
    <text evidence="1">The sequence shown here is derived from an EMBL/GenBank/DDBJ whole genome shotgun (WGS) entry which is preliminary data.</text>
</comment>
<organism evidence="1 2">
    <name type="scientific">Tunturiibacter empetritectus</name>
    <dbReference type="NCBI Taxonomy" id="3069691"/>
    <lineage>
        <taxon>Bacteria</taxon>
        <taxon>Pseudomonadati</taxon>
        <taxon>Acidobacteriota</taxon>
        <taxon>Terriglobia</taxon>
        <taxon>Terriglobales</taxon>
        <taxon>Acidobacteriaceae</taxon>
        <taxon>Tunturiibacter</taxon>
    </lineage>
</organism>
<evidence type="ECO:0000313" key="2">
    <source>
        <dbReference type="Proteomes" id="UP000568106"/>
    </source>
</evidence>
<evidence type="ECO:0000313" key="1">
    <source>
        <dbReference type="EMBL" id="MBB5318811.1"/>
    </source>
</evidence>
<keyword evidence="2" id="KW-1185">Reference proteome</keyword>
<gene>
    <name evidence="1" type="ORF">HDF09_003510</name>
</gene>
<protein>
    <submittedName>
        <fullName evidence="1">Uncharacterized protein</fullName>
    </submittedName>
</protein>
<dbReference type="AlphaFoldDB" id="A0A7W8IKF7"/>
<reference evidence="1" key="1">
    <citation type="submission" date="2020-08" db="EMBL/GenBank/DDBJ databases">
        <title>Genomic Encyclopedia of Type Strains, Phase IV (KMG-V): Genome sequencing to study the core and pangenomes of soil and plant-associated prokaryotes.</title>
        <authorList>
            <person name="Whitman W."/>
        </authorList>
    </citation>
    <scope>NUCLEOTIDE SEQUENCE [LARGE SCALE GENOMIC DNA]</scope>
    <source>
        <strain evidence="1">M8UP27</strain>
    </source>
</reference>
<accession>A0A7W8IKF7</accession>
<sequence>MPSFTGLRFTYLYHDSDIIELRIVADNGKFGGTTNVYVGVGQLHKAVAALSDFPKSRDDAREFVFGAFGPTWAGGAVRLQLYRKDLAGHVVLQATIEADFNRKGANQSAVVIADFELAALDRFLIELQLVEENLSGNAELKFS</sequence>
<dbReference type="EMBL" id="JACHDY010000005">
    <property type="protein sequence ID" value="MBB5318811.1"/>
    <property type="molecule type" value="Genomic_DNA"/>
</dbReference>
<dbReference type="Proteomes" id="UP000568106">
    <property type="component" value="Unassembled WGS sequence"/>
</dbReference>
<proteinExistence type="predicted"/>